<comment type="caution">
    <text evidence="6">The sequence shown here is derived from an EMBL/GenBank/DDBJ whole genome shotgun (WGS) entry which is preliminary data.</text>
</comment>
<evidence type="ECO:0000259" key="5">
    <source>
        <dbReference type="PROSITE" id="PS50110"/>
    </source>
</evidence>
<dbReference type="EMBL" id="RDRB01000014">
    <property type="protein sequence ID" value="ROT95890.1"/>
    <property type="molecule type" value="Genomic_DNA"/>
</dbReference>
<dbReference type="Pfam" id="PF00072">
    <property type="entry name" value="Response_reg"/>
    <property type="match status" value="1"/>
</dbReference>
<dbReference type="InterPro" id="IPR058245">
    <property type="entry name" value="NreC/VraR/RcsB-like_REC"/>
</dbReference>
<dbReference type="SMART" id="SM00448">
    <property type="entry name" value="REC"/>
    <property type="match status" value="1"/>
</dbReference>
<protein>
    <submittedName>
        <fullName evidence="6">DNA-binding response regulator</fullName>
    </submittedName>
</protein>
<dbReference type="SMART" id="SM00421">
    <property type="entry name" value="HTH_LUXR"/>
    <property type="match status" value="1"/>
</dbReference>
<evidence type="ECO:0000259" key="4">
    <source>
        <dbReference type="PROSITE" id="PS50043"/>
    </source>
</evidence>
<dbReference type="PROSITE" id="PS50110">
    <property type="entry name" value="RESPONSE_REGULATORY"/>
    <property type="match status" value="1"/>
</dbReference>
<keyword evidence="7" id="KW-1185">Reference proteome</keyword>
<sequence length="217" mass="23556">MRARRMTGSTGHEDTEILRVLLVDDHLLVSEVIIAALGAMERLDVGAVGSVDAAEEAIRSSGRHDVILLDYDVPGMDGLKGLARLLDLNGGGVALFSGTANWHVAERAIKAGARGFLPKTMSVKALGHAIRLIADGELYLPPEMLLEQANSQAEAELKPRELRVLGYLCEGLQNKEIGNELQVDETIVKMDVKSICKKLGTRNRTHAVIEAIRRGIF</sequence>
<dbReference type="PROSITE" id="PS50043">
    <property type="entry name" value="HTH_LUXR_2"/>
    <property type="match status" value="1"/>
</dbReference>
<evidence type="ECO:0000313" key="7">
    <source>
        <dbReference type="Proteomes" id="UP000268016"/>
    </source>
</evidence>
<feature type="domain" description="HTH luxR-type" evidence="4">
    <location>
        <begin position="150"/>
        <end position="215"/>
    </location>
</feature>
<accession>A0A3N2QL25</accession>
<keyword evidence="1 3" id="KW-0597">Phosphoprotein</keyword>
<gene>
    <name evidence="6" type="ORF">EAT49_19740</name>
</gene>
<dbReference type="GO" id="GO:0006355">
    <property type="term" value="P:regulation of DNA-templated transcription"/>
    <property type="evidence" value="ECO:0007669"/>
    <property type="project" value="InterPro"/>
</dbReference>
<dbReference type="AlphaFoldDB" id="A0A3N2QL25"/>
<dbReference type="Proteomes" id="UP000268016">
    <property type="component" value="Unassembled WGS sequence"/>
</dbReference>
<dbReference type="Pfam" id="PF00196">
    <property type="entry name" value="GerE"/>
    <property type="match status" value="1"/>
</dbReference>
<dbReference type="PANTHER" id="PTHR45566:SF1">
    <property type="entry name" value="HTH-TYPE TRANSCRIPTIONAL REGULATOR YHJB-RELATED"/>
    <property type="match status" value="1"/>
</dbReference>
<evidence type="ECO:0000256" key="2">
    <source>
        <dbReference type="ARBA" id="ARBA00023125"/>
    </source>
</evidence>
<dbReference type="InterPro" id="IPR000792">
    <property type="entry name" value="Tscrpt_reg_LuxR_C"/>
</dbReference>
<dbReference type="OrthoDB" id="3679796at2"/>
<dbReference type="GO" id="GO:0000160">
    <property type="term" value="P:phosphorelay signal transduction system"/>
    <property type="evidence" value="ECO:0007669"/>
    <property type="project" value="InterPro"/>
</dbReference>
<proteinExistence type="predicted"/>
<dbReference type="SUPFAM" id="SSF52172">
    <property type="entry name" value="CheY-like"/>
    <property type="match status" value="1"/>
</dbReference>
<dbReference type="CDD" id="cd06170">
    <property type="entry name" value="LuxR_C_like"/>
    <property type="match status" value="1"/>
</dbReference>
<dbReference type="GO" id="GO:0003677">
    <property type="term" value="F:DNA binding"/>
    <property type="evidence" value="ECO:0007669"/>
    <property type="project" value="UniProtKB-KW"/>
</dbReference>
<dbReference type="InterPro" id="IPR016032">
    <property type="entry name" value="Sig_transdc_resp-reg_C-effctor"/>
</dbReference>
<reference evidence="6 7" key="1">
    <citation type="submission" date="2018-10" db="EMBL/GenBank/DDBJ databases">
        <title>Histidinibacterium lentulum gen. nov., sp. nov., a marine bacterium from the culture broth of Picochlorum sp. 122.</title>
        <authorList>
            <person name="Wang G."/>
        </authorList>
    </citation>
    <scope>NUCLEOTIDE SEQUENCE [LARGE SCALE GENOMIC DNA]</scope>
    <source>
        <strain evidence="6 7">B17</strain>
    </source>
</reference>
<feature type="domain" description="Response regulatory" evidence="5">
    <location>
        <begin position="19"/>
        <end position="134"/>
    </location>
</feature>
<evidence type="ECO:0000256" key="1">
    <source>
        <dbReference type="ARBA" id="ARBA00022553"/>
    </source>
</evidence>
<dbReference type="InterPro" id="IPR011006">
    <property type="entry name" value="CheY-like_superfamily"/>
</dbReference>
<dbReference type="PRINTS" id="PR00038">
    <property type="entry name" value="HTHLUXR"/>
</dbReference>
<organism evidence="6 7">
    <name type="scientific">Histidinibacterium lentulum</name>
    <dbReference type="NCBI Taxonomy" id="2480588"/>
    <lineage>
        <taxon>Bacteria</taxon>
        <taxon>Pseudomonadati</taxon>
        <taxon>Pseudomonadota</taxon>
        <taxon>Alphaproteobacteria</taxon>
        <taxon>Rhodobacterales</taxon>
        <taxon>Paracoccaceae</taxon>
        <taxon>Histidinibacterium</taxon>
    </lineage>
</organism>
<evidence type="ECO:0000256" key="3">
    <source>
        <dbReference type="PROSITE-ProRule" id="PRU00169"/>
    </source>
</evidence>
<keyword evidence="2 6" id="KW-0238">DNA-binding</keyword>
<dbReference type="PANTHER" id="PTHR45566">
    <property type="entry name" value="HTH-TYPE TRANSCRIPTIONAL REGULATOR YHJB-RELATED"/>
    <property type="match status" value="1"/>
</dbReference>
<dbReference type="Gene3D" id="3.40.50.2300">
    <property type="match status" value="1"/>
</dbReference>
<dbReference type="SUPFAM" id="SSF46894">
    <property type="entry name" value="C-terminal effector domain of the bipartite response regulators"/>
    <property type="match status" value="1"/>
</dbReference>
<evidence type="ECO:0000313" key="6">
    <source>
        <dbReference type="EMBL" id="ROT95890.1"/>
    </source>
</evidence>
<dbReference type="CDD" id="cd17535">
    <property type="entry name" value="REC_NarL-like"/>
    <property type="match status" value="1"/>
</dbReference>
<name>A0A3N2QL25_9RHOB</name>
<dbReference type="InterPro" id="IPR051015">
    <property type="entry name" value="EvgA-like"/>
</dbReference>
<feature type="modified residue" description="4-aspartylphosphate" evidence="3">
    <location>
        <position position="70"/>
    </location>
</feature>
<dbReference type="InterPro" id="IPR001789">
    <property type="entry name" value="Sig_transdc_resp-reg_receiver"/>
</dbReference>